<organism evidence="3 4">
    <name type="scientific">Desulfovibrio desulfuricans</name>
    <dbReference type="NCBI Taxonomy" id="876"/>
    <lineage>
        <taxon>Bacteria</taxon>
        <taxon>Pseudomonadati</taxon>
        <taxon>Thermodesulfobacteriota</taxon>
        <taxon>Desulfovibrionia</taxon>
        <taxon>Desulfovibrionales</taxon>
        <taxon>Desulfovibrionaceae</taxon>
        <taxon>Desulfovibrio</taxon>
    </lineage>
</organism>
<dbReference type="RefSeq" id="WP_136399839.1">
    <property type="nucleotide sequence ID" value="NZ_CP036295.1"/>
</dbReference>
<feature type="domain" description="Tll0287-like" evidence="2">
    <location>
        <begin position="33"/>
        <end position="127"/>
    </location>
</feature>
<dbReference type="AlphaFoldDB" id="A0A4P7ULB4"/>
<evidence type="ECO:0000259" key="2">
    <source>
        <dbReference type="Pfam" id="PF11845"/>
    </source>
</evidence>
<evidence type="ECO:0000313" key="4">
    <source>
        <dbReference type="Proteomes" id="UP000297065"/>
    </source>
</evidence>
<evidence type="ECO:0000256" key="1">
    <source>
        <dbReference type="SAM" id="Phobius"/>
    </source>
</evidence>
<keyword evidence="1" id="KW-1133">Transmembrane helix</keyword>
<dbReference type="InterPro" id="IPR021796">
    <property type="entry name" value="Tll0287-like_dom"/>
</dbReference>
<dbReference type="Proteomes" id="UP000297065">
    <property type="component" value="Chromosome"/>
</dbReference>
<keyword evidence="1" id="KW-0472">Membrane</keyword>
<reference evidence="3 4" key="1">
    <citation type="submission" date="2019-02" db="EMBL/GenBank/DDBJ databases">
        <title>Complete Genome Sequence of Desulfovibrio desulfuricans IC1, a Sulfonate Utilizing Anaerobe.</title>
        <authorList>
            <person name="Day L.A."/>
            <person name="De Leon K.B."/>
            <person name="Wall J.D."/>
        </authorList>
    </citation>
    <scope>NUCLEOTIDE SEQUENCE [LARGE SCALE GENOMIC DNA]</scope>
    <source>
        <strain evidence="3 4">IC1</strain>
    </source>
</reference>
<dbReference type="Pfam" id="PF11845">
    <property type="entry name" value="Tll0287-like"/>
    <property type="match status" value="1"/>
</dbReference>
<dbReference type="OrthoDB" id="5524356at2"/>
<gene>
    <name evidence="3" type="ORF">DDIC_07355</name>
</gene>
<dbReference type="EMBL" id="CP036295">
    <property type="protein sequence ID" value="QCC85694.1"/>
    <property type="molecule type" value="Genomic_DNA"/>
</dbReference>
<sequence>MRIKYKVWSLVTIIISTIVCADIYFGYTGIESSIQSELNRDAEDIRSLIMATRRVYQKQFIESGLPVNEATVGFLPAHALAKISVEFPHWSTTGIKFNNVTDRPRNPANKANSFEQEALAWFKANPQAKSRLVELARDGSSFYH</sequence>
<proteinExistence type="predicted"/>
<protein>
    <submittedName>
        <fullName evidence="3">DUF3365 domain-containing protein</fullName>
    </submittedName>
</protein>
<feature type="transmembrane region" description="Helical" evidence="1">
    <location>
        <begin position="7"/>
        <end position="27"/>
    </location>
</feature>
<evidence type="ECO:0000313" key="3">
    <source>
        <dbReference type="EMBL" id="QCC85694.1"/>
    </source>
</evidence>
<name>A0A4P7ULB4_DESDE</name>
<keyword evidence="1" id="KW-0812">Transmembrane</keyword>
<accession>A0A4P7ULB4</accession>